<gene>
    <name evidence="3" type="ORF">CLF_103914</name>
</gene>
<evidence type="ECO:0000256" key="1">
    <source>
        <dbReference type="SAM" id="MobiDB-lite"/>
    </source>
</evidence>
<keyword evidence="2" id="KW-0472">Membrane</keyword>
<keyword evidence="2" id="KW-1133">Transmembrane helix</keyword>
<reference key="2">
    <citation type="submission" date="2011-10" db="EMBL/GenBank/DDBJ databases">
        <title>The genome and transcriptome sequence of Clonorchis sinensis provide insights into the carcinogenic liver fluke.</title>
        <authorList>
            <person name="Wang X."/>
            <person name="Huang Y."/>
            <person name="Chen W."/>
            <person name="Liu H."/>
            <person name="Guo L."/>
            <person name="Chen Y."/>
            <person name="Luo F."/>
            <person name="Zhou W."/>
            <person name="Sun J."/>
            <person name="Mao Q."/>
            <person name="Liang P."/>
            <person name="Zhou C."/>
            <person name="Tian Y."/>
            <person name="Men J."/>
            <person name="Lv X."/>
            <person name="Huang L."/>
            <person name="Zhou J."/>
            <person name="Hu Y."/>
            <person name="Li R."/>
            <person name="Zhang F."/>
            <person name="Lei H."/>
            <person name="Li X."/>
            <person name="Hu X."/>
            <person name="Liang C."/>
            <person name="Xu J."/>
            <person name="Wu Z."/>
            <person name="Yu X."/>
        </authorList>
    </citation>
    <scope>NUCLEOTIDE SEQUENCE</scope>
    <source>
        <strain>Henan</strain>
    </source>
</reference>
<keyword evidence="2" id="KW-0812">Transmembrane</keyword>
<proteinExistence type="predicted"/>
<dbReference type="EMBL" id="DF143005">
    <property type="protein sequence ID" value="GAA50004.1"/>
    <property type="molecule type" value="Genomic_DNA"/>
</dbReference>
<feature type="compositionally biased region" description="Basic residues" evidence="1">
    <location>
        <begin position="1072"/>
        <end position="1084"/>
    </location>
</feature>
<evidence type="ECO:0000313" key="4">
    <source>
        <dbReference type="Proteomes" id="UP000008909"/>
    </source>
</evidence>
<name>G7YAM0_CLOSI</name>
<sequence length="1122" mass="128626">ACNQNHVGPRHNSQLFAFTSLSFDQSSPWRSYSGEAIPKGREALILCCARIRAHQRCIFINVLQFKFRTLDVMTNTRSAPSRNQNLRRDMELFCMFIHKKITLKGFFNLFLQFSLQDRMHLVHYRPNQNSHNLFKIRMQRCAQLSEYSALFRILAFCMHLPKKTTQACIYNPDSVLLNCAKMNLTLKLPPTVTNTPYKSHFRVKRIKPPSQTTPTSYRAIIFSAILWNWVFASIAVTLIVYRKLHRYWNSRRPTFVVEADHQVLWGHCTHDHKASLFGRFLRPSVHMWHPNLKLGRDMRYYVNLVRADHHNEWSPDETCKIMSSTLGYTVLPCVADQHCDILAVRKGPLILQPRNSGYAASFPSFLRPGKIYKHLTLTGPGLIQDDFTNIFKRSSIWPQSPDGQLNRSTQPEQLLACRPKKHGCIMGWCDNLFMESSVDRSGCPLTPEDTCNFACAETERLPVSHQNERCMNYCTTRISALIHAEGSISEQTFLVVFLKHAKLTYSHLLNRSLETSSAFSNQFIIRHATEGFVRFVKKGNEERSLDYRMSRNDTSICKKCNNSSLVFFQTVESLIANRARRSKVKVIIAWLLSRPLTHETPYHKLWSITDCNFKATCSNSLSMIDFELKGGWSTDKYWPSCRSNGAYRRSSSTRGPFSPYEVHYQCPQICPRNKNTRLDAFRSVVKANHSNRCFHSSKDPDGIIDFYKKSCSPLTKWARHMSAANFAQHRQNNGVLVEALSSGECKCIRQERRAELTTFSMPKINLVHPVPSSLILSNVLRVFGGRYGAHYTKRPPVDVLVKTVLMALLSCFFAHVVCQCTGSYQNRLLGRTEKGTVNQRSDAIQSTATKSPVRQLNFRKAGQPARRPNAHYRLSSFSKTPEQQDTARVNLEALAAFQRQSGTEITRPEFLVAVVFIRSHIPNYTEKDLSATTATNTMLAKLEENWLPEYTNTSLPAEGMTQCHLSQSKKTEKDTSSIGTTFKYLLTQEPNGSESLPRRGTPHKSRSINTSTLTPSISRYEQKNYTVTGNWATWTIKKPYENQWTNGPKGRNPRKTRSLNQPIKETNPDLKARRKRPNHNRTNTHKTVELNTPNEQNRHKRLTPGQIHKGPIKLGEDPLQNY</sequence>
<evidence type="ECO:0000313" key="3">
    <source>
        <dbReference type="EMBL" id="GAA50004.1"/>
    </source>
</evidence>
<organism evidence="3 4">
    <name type="scientific">Clonorchis sinensis</name>
    <name type="common">Chinese liver fluke</name>
    <dbReference type="NCBI Taxonomy" id="79923"/>
    <lineage>
        <taxon>Eukaryota</taxon>
        <taxon>Metazoa</taxon>
        <taxon>Spiralia</taxon>
        <taxon>Lophotrochozoa</taxon>
        <taxon>Platyhelminthes</taxon>
        <taxon>Trematoda</taxon>
        <taxon>Digenea</taxon>
        <taxon>Opisthorchiida</taxon>
        <taxon>Opisthorchiata</taxon>
        <taxon>Opisthorchiidae</taxon>
        <taxon>Clonorchis</taxon>
    </lineage>
</organism>
<dbReference type="Proteomes" id="UP000008909">
    <property type="component" value="Unassembled WGS sequence"/>
</dbReference>
<feature type="region of interest" description="Disordered" evidence="1">
    <location>
        <begin position="986"/>
        <end position="1014"/>
    </location>
</feature>
<feature type="transmembrane region" description="Helical" evidence="2">
    <location>
        <begin position="219"/>
        <end position="241"/>
    </location>
</feature>
<evidence type="ECO:0000256" key="2">
    <source>
        <dbReference type="SAM" id="Phobius"/>
    </source>
</evidence>
<feature type="non-terminal residue" evidence="3">
    <location>
        <position position="1"/>
    </location>
</feature>
<feature type="region of interest" description="Disordered" evidence="1">
    <location>
        <begin position="1041"/>
        <end position="1122"/>
    </location>
</feature>
<protein>
    <submittedName>
        <fullName evidence="3">Uncharacterized protein</fullName>
    </submittedName>
</protein>
<accession>G7YAM0</accession>
<reference evidence="3" key="1">
    <citation type="journal article" date="2011" name="Genome Biol.">
        <title>The draft genome of the carcinogenic human liver fluke Clonorchis sinensis.</title>
        <authorList>
            <person name="Wang X."/>
            <person name="Chen W."/>
            <person name="Huang Y."/>
            <person name="Sun J."/>
            <person name="Men J."/>
            <person name="Liu H."/>
            <person name="Luo F."/>
            <person name="Guo L."/>
            <person name="Lv X."/>
            <person name="Deng C."/>
            <person name="Zhou C."/>
            <person name="Fan Y."/>
            <person name="Li X."/>
            <person name="Huang L."/>
            <person name="Hu Y."/>
            <person name="Liang C."/>
            <person name="Hu X."/>
            <person name="Xu J."/>
            <person name="Yu X."/>
        </authorList>
    </citation>
    <scope>NUCLEOTIDE SEQUENCE [LARGE SCALE GENOMIC DNA]</scope>
    <source>
        <strain evidence="3">Henan</strain>
    </source>
</reference>
<keyword evidence="4" id="KW-1185">Reference proteome</keyword>
<dbReference type="AlphaFoldDB" id="G7YAM0"/>